<dbReference type="AlphaFoldDB" id="A0A372ITC5"/>
<dbReference type="OrthoDB" id="115213at2"/>
<dbReference type="Pfam" id="PF08818">
    <property type="entry name" value="DUF1801"/>
    <property type="match status" value="1"/>
</dbReference>
<dbReference type="RefSeq" id="WP_117297061.1">
    <property type="nucleotide sequence ID" value="NZ_QVQT02000001.1"/>
</dbReference>
<dbReference type="Gene3D" id="3.90.1150.200">
    <property type="match status" value="1"/>
</dbReference>
<evidence type="ECO:0000259" key="1">
    <source>
        <dbReference type="Pfam" id="PF08818"/>
    </source>
</evidence>
<dbReference type="Proteomes" id="UP000264702">
    <property type="component" value="Unassembled WGS sequence"/>
</dbReference>
<feature type="domain" description="YdhG-like" evidence="1">
    <location>
        <begin position="20"/>
        <end position="117"/>
    </location>
</feature>
<dbReference type="InterPro" id="IPR014922">
    <property type="entry name" value="YdhG-like"/>
</dbReference>
<gene>
    <name evidence="2" type="ORF">D0Y96_00165</name>
</gene>
<reference evidence="2 3" key="1">
    <citation type="submission" date="2018-08" db="EMBL/GenBank/DDBJ databases">
        <title>Acidipila sp. 4G-K13, an acidobacterium isolated from forest soil.</title>
        <authorList>
            <person name="Gao Z.-H."/>
            <person name="Qiu L.-H."/>
        </authorList>
    </citation>
    <scope>NUCLEOTIDE SEQUENCE [LARGE SCALE GENOMIC DNA]</scope>
    <source>
        <strain evidence="2 3">4G-K13</strain>
    </source>
</reference>
<dbReference type="EMBL" id="QVQT01000001">
    <property type="protein sequence ID" value="RFU18039.1"/>
    <property type="molecule type" value="Genomic_DNA"/>
</dbReference>
<comment type="caution">
    <text evidence="2">The sequence shown here is derived from an EMBL/GenBank/DDBJ whole genome shotgun (WGS) entry which is preliminary data.</text>
</comment>
<name>A0A372ITC5_9BACT</name>
<protein>
    <recommendedName>
        <fullName evidence="1">YdhG-like domain-containing protein</fullName>
    </recommendedName>
</protein>
<proteinExistence type="predicted"/>
<sequence>MGNKDARVDAYIAASAAFAQPVLNELRDIVHQGCPEVEETIKWSMPFFTCKGILCYMAAFKEHCAFGFWKGRAVLGEAMQSSEAERQKDGMGHIGRLTSLEDLPPRRVLLGYVKKAVKLKEENETSPSTPKPRAPKKALPVPGYLAAALKKNQKASAAFEGFPPGRRREYIEWLTEAKTETTRQKRLDTAIEWIAEGKSRNWKYEKC</sequence>
<organism evidence="2 3">
    <name type="scientific">Paracidobacterium acidisoli</name>
    <dbReference type="NCBI Taxonomy" id="2303751"/>
    <lineage>
        <taxon>Bacteria</taxon>
        <taxon>Pseudomonadati</taxon>
        <taxon>Acidobacteriota</taxon>
        <taxon>Terriglobia</taxon>
        <taxon>Terriglobales</taxon>
        <taxon>Acidobacteriaceae</taxon>
        <taxon>Paracidobacterium</taxon>
    </lineage>
</organism>
<evidence type="ECO:0000313" key="2">
    <source>
        <dbReference type="EMBL" id="RFU18039.1"/>
    </source>
</evidence>
<dbReference type="SUPFAM" id="SSF159888">
    <property type="entry name" value="YdhG-like"/>
    <property type="match status" value="1"/>
</dbReference>
<evidence type="ECO:0000313" key="3">
    <source>
        <dbReference type="Proteomes" id="UP000264702"/>
    </source>
</evidence>
<keyword evidence="3" id="KW-1185">Reference proteome</keyword>
<dbReference type="Pfam" id="PF13376">
    <property type="entry name" value="OmdA"/>
    <property type="match status" value="1"/>
</dbReference>
<accession>A0A372ITC5</accession>